<comment type="caution">
    <text evidence="7">The sequence shown here is derived from an EMBL/GenBank/DDBJ whole genome shotgun (WGS) entry which is preliminary data.</text>
</comment>
<dbReference type="AlphaFoldDB" id="A0A9J6CE85"/>
<dbReference type="Proteomes" id="UP001107558">
    <property type="component" value="Chromosome 1"/>
</dbReference>
<feature type="domain" description="C2H2-type" evidence="6">
    <location>
        <begin position="282"/>
        <end position="309"/>
    </location>
</feature>
<feature type="domain" description="C2H2-type" evidence="6">
    <location>
        <begin position="448"/>
        <end position="477"/>
    </location>
</feature>
<feature type="domain" description="C2H2-type" evidence="6">
    <location>
        <begin position="388"/>
        <end position="417"/>
    </location>
</feature>
<protein>
    <recommendedName>
        <fullName evidence="6">C2H2-type domain-containing protein</fullName>
    </recommendedName>
</protein>
<evidence type="ECO:0000256" key="3">
    <source>
        <dbReference type="ARBA" id="ARBA00022771"/>
    </source>
</evidence>
<dbReference type="GO" id="GO:0005634">
    <property type="term" value="C:nucleus"/>
    <property type="evidence" value="ECO:0007669"/>
    <property type="project" value="TreeGrafter"/>
</dbReference>
<dbReference type="SMART" id="SM00355">
    <property type="entry name" value="ZnF_C2H2"/>
    <property type="match status" value="10"/>
</dbReference>
<dbReference type="PROSITE" id="PS00028">
    <property type="entry name" value="ZINC_FINGER_C2H2_1"/>
    <property type="match status" value="10"/>
</dbReference>
<dbReference type="GO" id="GO:0000981">
    <property type="term" value="F:DNA-binding transcription factor activity, RNA polymerase II-specific"/>
    <property type="evidence" value="ECO:0007669"/>
    <property type="project" value="TreeGrafter"/>
</dbReference>
<reference evidence="7" key="1">
    <citation type="submission" date="2021-03" db="EMBL/GenBank/DDBJ databases">
        <title>Chromosome level genome of the anhydrobiotic midge Polypedilum vanderplanki.</title>
        <authorList>
            <person name="Yoshida Y."/>
            <person name="Kikawada T."/>
            <person name="Gusev O."/>
        </authorList>
    </citation>
    <scope>NUCLEOTIDE SEQUENCE</scope>
    <source>
        <strain evidence="7">NIAS01</strain>
        <tissue evidence="7">Whole body or cell culture</tissue>
    </source>
</reference>
<keyword evidence="4" id="KW-0862">Zinc</keyword>
<name>A0A9J6CE85_POLVA</name>
<proteinExistence type="predicted"/>
<evidence type="ECO:0000256" key="5">
    <source>
        <dbReference type="PROSITE-ProRule" id="PRU00042"/>
    </source>
</evidence>
<feature type="domain" description="C2H2-type" evidence="6">
    <location>
        <begin position="253"/>
        <end position="281"/>
    </location>
</feature>
<dbReference type="FunFam" id="3.30.160.60:FF:000072">
    <property type="entry name" value="zinc finger protein 143 isoform X1"/>
    <property type="match status" value="1"/>
</dbReference>
<evidence type="ECO:0000313" key="8">
    <source>
        <dbReference type="Proteomes" id="UP001107558"/>
    </source>
</evidence>
<gene>
    <name evidence="7" type="ORF">PVAND_009911</name>
</gene>
<evidence type="ECO:0000256" key="1">
    <source>
        <dbReference type="ARBA" id="ARBA00022723"/>
    </source>
</evidence>
<organism evidence="7 8">
    <name type="scientific">Polypedilum vanderplanki</name>
    <name type="common">Sleeping chironomid midge</name>
    <dbReference type="NCBI Taxonomy" id="319348"/>
    <lineage>
        <taxon>Eukaryota</taxon>
        <taxon>Metazoa</taxon>
        <taxon>Ecdysozoa</taxon>
        <taxon>Arthropoda</taxon>
        <taxon>Hexapoda</taxon>
        <taxon>Insecta</taxon>
        <taxon>Pterygota</taxon>
        <taxon>Neoptera</taxon>
        <taxon>Endopterygota</taxon>
        <taxon>Diptera</taxon>
        <taxon>Nematocera</taxon>
        <taxon>Chironomoidea</taxon>
        <taxon>Chironomidae</taxon>
        <taxon>Chironominae</taxon>
        <taxon>Polypedilum</taxon>
        <taxon>Polypedilum</taxon>
    </lineage>
</organism>
<feature type="domain" description="C2H2-type" evidence="6">
    <location>
        <begin position="359"/>
        <end position="387"/>
    </location>
</feature>
<dbReference type="OrthoDB" id="7771761at2759"/>
<keyword evidence="2" id="KW-0677">Repeat</keyword>
<dbReference type="SUPFAM" id="SSF57667">
    <property type="entry name" value="beta-beta-alpha zinc fingers"/>
    <property type="match status" value="5"/>
</dbReference>
<dbReference type="InterPro" id="IPR013087">
    <property type="entry name" value="Znf_C2H2_type"/>
</dbReference>
<evidence type="ECO:0000256" key="2">
    <source>
        <dbReference type="ARBA" id="ARBA00022737"/>
    </source>
</evidence>
<dbReference type="GO" id="GO:0008270">
    <property type="term" value="F:zinc ion binding"/>
    <property type="evidence" value="ECO:0007669"/>
    <property type="project" value="UniProtKB-KW"/>
</dbReference>
<dbReference type="FunFam" id="3.30.160.60:FF:000446">
    <property type="entry name" value="Zinc finger protein"/>
    <property type="match status" value="1"/>
</dbReference>
<feature type="domain" description="C2H2-type" evidence="6">
    <location>
        <begin position="418"/>
        <end position="447"/>
    </location>
</feature>
<sequence length="478" mass="56909">MMNISERIQDKIRNKSICFVCLDENDVIKQDSFIDEFKNFLNFEIKNYIIGHECYKIISSFNDLKETALKSYKCILKITDENSHYRKEEEESDEAPEVCEEYNYESFLSPIEVKSDYSDKTIEQESKLKIHVTRCNTKERQTRKQRGRNEKRIKENVATNEQKIRVTEYHCDICQKTFSQLSSKNSHQQTHNAQDTLKCPECQKTFKSSLYLKKHQRNRHEKIENICSTCNKVFDSLPNFHYHLKTHENEKQFKCRHCSKSFIQQHHLKNHEISIHIDSKSFICSQCGKTFKKRNSFKTHMQKHDIEKISPKIETIPIEQKTYTCEFCKRNFKLLSSLSKHLTTHQNSKFSSSSSIRKHKCAHCSQCFKRAEHLKIHINRIHLKMKPYTCTFDGCDKSFSQIGDRNVHMLIHTQEKKFQCKYESCKKSFRLEKARNQHEKIHIGLKTFLCEICKLYFMTYASLQHHTQKVHHTSTDEN</sequence>
<dbReference type="PANTHER" id="PTHR24409">
    <property type="entry name" value="ZINC FINGER PROTEIN 142"/>
    <property type="match status" value="1"/>
</dbReference>
<evidence type="ECO:0000256" key="4">
    <source>
        <dbReference type="ARBA" id="ARBA00022833"/>
    </source>
</evidence>
<keyword evidence="3 5" id="KW-0863">Zinc-finger</keyword>
<dbReference type="PROSITE" id="PS50157">
    <property type="entry name" value="ZINC_FINGER_C2H2_2"/>
    <property type="match status" value="10"/>
</dbReference>
<dbReference type="GO" id="GO:0000977">
    <property type="term" value="F:RNA polymerase II transcription regulatory region sequence-specific DNA binding"/>
    <property type="evidence" value="ECO:0007669"/>
    <property type="project" value="TreeGrafter"/>
</dbReference>
<dbReference type="Pfam" id="PF00096">
    <property type="entry name" value="zf-C2H2"/>
    <property type="match status" value="6"/>
</dbReference>
<feature type="domain" description="C2H2-type" evidence="6">
    <location>
        <begin position="169"/>
        <end position="196"/>
    </location>
</feature>
<keyword evidence="1" id="KW-0479">Metal-binding</keyword>
<evidence type="ECO:0000259" key="6">
    <source>
        <dbReference type="PROSITE" id="PS50157"/>
    </source>
</evidence>
<feature type="domain" description="C2H2-type" evidence="6">
    <location>
        <begin position="225"/>
        <end position="252"/>
    </location>
</feature>
<dbReference type="PANTHER" id="PTHR24409:SF295">
    <property type="entry name" value="AZ2-RELATED"/>
    <property type="match status" value="1"/>
</dbReference>
<dbReference type="Gene3D" id="3.30.160.60">
    <property type="entry name" value="Classic Zinc Finger"/>
    <property type="match status" value="7"/>
</dbReference>
<dbReference type="InterPro" id="IPR036236">
    <property type="entry name" value="Znf_C2H2_sf"/>
</dbReference>
<evidence type="ECO:0000313" key="7">
    <source>
        <dbReference type="EMBL" id="KAG5680402.1"/>
    </source>
</evidence>
<dbReference type="EMBL" id="JADBJN010000001">
    <property type="protein sequence ID" value="KAG5680402.1"/>
    <property type="molecule type" value="Genomic_DNA"/>
</dbReference>
<accession>A0A9J6CE85</accession>
<keyword evidence="8" id="KW-1185">Reference proteome</keyword>
<feature type="domain" description="C2H2-type" evidence="6">
    <location>
        <begin position="323"/>
        <end position="350"/>
    </location>
</feature>
<feature type="domain" description="C2H2-type" evidence="6">
    <location>
        <begin position="197"/>
        <end position="225"/>
    </location>
</feature>